<evidence type="ECO:0000313" key="4">
    <source>
        <dbReference type="Proteomes" id="UP000005459"/>
    </source>
</evidence>
<proteinExistence type="predicted"/>
<dbReference type="STRING" id="768671.ThimaDRAFT_4112"/>
<organism evidence="3 4">
    <name type="scientific">Thiocapsa marina 5811</name>
    <dbReference type="NCBI Taxonomy" id="768671"/>
    <lineage>
        <taxon>Bacteria</taxon>
        <taxon>Pseudomonadati</taxon>
        <taxon>Pseudomonadota</taxon>
        <taxon>Gammaproteobacteria</taxon>
        <taxon>Chromatiales</taxon>
        <taxon>Chromatiaceae</taxon>
        <taxon>Thiocapsa</taxon>
    </lineage>
</organism>
<feature type="domain" description="Haemin-degrading HemS/ChuX" evidence="2">
    <location>
        <begin position="212"/>
        <end position="323"/>
    </location>
</feature>
<name>F9UGQ9_9GAMM</name>
<accession>F9UGQ9</accession>
<reference evidence="3 4" key="1">
    <citation type="submission" date="2011-06" db="EMBL/GenBank/DDBJ databases">
        <title>The draft genome of Thiocapsa marina 5811.</title>
        <authorList>
            <consortium name="US DOE Joint Genome Institute (JGI-PGF)"/>
            <person name="Lucas S."/>
            <person name="Han J."/>
            <person name="Cheng J.-F."/>
            <person name="Goodwin L."/>
            <person name="Pitluck S."/>
            <person name="Peters L."/>
            <person name="Land M.L."/>
            <person name="Hauser L."/>
            <person name="Vogl K."/>
            <person name="Liu Z."/>
            <person name="Imhoff J."/>
            <person name="Thiel V."/>
            <person name="Frigaard N.-U."/>
            <person name="Bryant D."/>
            <person name="Woyke T.J."/>
        </authorList>
    </citation>
    <scope>NUCLEOTIDE SEQUENCE [LARGE SCALE GENOMIC DNA]</scope>
    <source>
        <strain evidence="3 4">5811</strain>
    </source>
</reference>
<dbReference type="EMBL" id="AFWV01000016">
    <property type="protein sequence ID" value="EGV16529.1"/>
    <property type="molecule type" value="Genomic_DNA"/>
</dbReference>
<feature type="compositionally biased region" description="Basic and acidic residues" evidence="1">
    <location>
        <begin position="155"/>
        <end position="170"/>
    </location>
</feature>
<dbReference type="InterPro" id="IPR053733">
    <property type="entry name" value="Heme_Transport_Util_sf"/>
</dbReference>
<dbReference type="RefSeq" id="WP_007194984.1">
    <property type="nucleotide sequence ID" value="NZ_AFWV01000016.1"/>
</dbReference>
<evidence type="ECO:0000256" key="1">
    <source>
        <dbReference type="SAM" id="MobiDB-lite"/>
    </source>
</evidence>
<dbReference type="Pfam" id="PF05171">
    <property type="entry name" value="HemS"/>
    <property type="match status" value="1"/>
</dbReference>
<dbReference type="SUPFAM" id="SSF144064">
    <property type="entry name" value="Heme iron utilization protein-like"/>
    <property type="match status" value="1"/>
</dbReference>
<keyword evidence="4" id="KW-1185">Reference proteome</keyword>
<dbReference type="eggNOG" id="COG3720">
    <property type="taxonomic scope" value="Bacteria"/>
</dbReference>
<feature type="region of interest" description="Disordered" evidence="1">
    <location>
        <begin position="149"/>
        <end position="177"/>
    </location>
</feature>
<dbReference type="OrthoDB" id="316630at2"/>
<dbReference type="Gene3D" id="3.40.1570.10">
    <property type="entry name" value="HemS/ChuS/ChuX like domains"/>
    <property type="match status" value="1"/>
</dbReference>
<evidence type="ECO:0000313" key="3">
    <source>
        <dbReference type="EMBL" id="EGV16529.1"/>
    </source>
</evidence>
<sequence length="325" mass="35412">MPPYIELENMPSAAVIPALSPRPQLEQGLTARNVHSWTVFLGELVAAGRIRIGTSLPAVTLEHHGNWPGIHIEDSFGIASGCRFTLRMALDRWSEIDRSKMDAVGRDRHSDVSILGRDGAPVLDLGFGEDHNGIASDVPARYAARCRTPSWSEPAPKRNGDAEALDHDPARGWAASPGNAADVVDPDEAMGQLLLSPERLRERGCFSTVDAALVPCFLEALAEQALPIRIDTGTAGVAHSLDCTFFCHRREGAWQTLKSDSARFRIDTSKIDSAWVLTVSQAAREHSSLRLYDTRGRLLAKIGAVPGFVAIENPIWRTLVNALQD</sequence>
<dbReference type="GO" id="GO:0006826">
    <property type="term" value="P:iron ion transport"/>
    <property type="evidence" value="ECO:0007669"/>
    <property type="project" value="InterPro"/>
</dbReference>
<gene>
    <name evidence="3" type="ORF">ThimaDRAFT_4112</name>
</gene>
<dbReference type="Proteomes" id="UP000005459">
    <property type="component" value="Unassembled WGS sequence"/>
</dbReference>
<dbReference type="InterPro" id="IPR007845">
    <property type="entry name" value="HemS/ChuX_dom"/>
</dbReference>
<protein>
    <recommendedName>
        <fullName evidence="2">Haemin-degrading HemS/ChuX domain-containing protein</fullName>
    </recommendedName>
</protein>
<evidence type="ECO:0000259" key="2">
    <source>
        <dbReference type="Pfam" id="PF05171"/>
    </source>
</evidence>
<dbReference type="AlphaFoldDB" id="F9UGQ9"/>